<dbReference type="Proteomes" id="UP000752814">
    <property type="component" value="Unassembled WGS sequence"/>
</dbReference>
<name>A0A8J8PBB4_9ARCH</name>
<proteinExistence type="predicted"/>
<gene>
    <name evidence="2" type="ORF">A3207_03325</name>
</gene>
<dbReference type="EMBL" id="LVVT01000014">
    <property type="protein sequence ID" value="TQS82984.1"/>
    <property type="molecule type" value="Genomic_DNA"/>
</dbReference>
<comment type="caution">
    <text evidence="2">The sequence shown here is derived from an EMBL/GenBank/DDBJ whole genome shotgun (WGS) entry which is preliminary data.</text>
</comment>
<evidence type="ECO:0000313" key="2">
    <source>
        <dbReference type="EMBL" id="TQS82984.1"/>
    </source>
</evidence>
<keyword evidence="1" id="KW-1133">Transmembrane helix</keyword>
<accession>A0A8J8PBB4</accession>
<evidence type="ECO:0000313" key="3">
    <source>
        <dbReference type="Proteomes" id="UP000752814"/>
    </source>
</evidence>
<feature type="transmembrane region" description="Helical" evidence="1">
    <location>
        <begin position="105"/>
        <end position="126"/>
    </location>
</feature>
<keyword evidence="1" id="KW-0812">Transmembrane</keyword>
<organism evidence="2 3">
    <name type="scientific">Candidatus Methanomassiliicoccus intestinalis</name>
    <dbReference type="NCBI Taxonomy" id="1406512"/>
    <lineage>
        <taxon>Archaea</taxon>
        <taxon>Methanobacteriati</taxon>
        <taxon>Thermoplasmatota</taxon>
        <taxon>Thermoplasmata</taxon>
        <taxon>Methanomassiliicoccales</taxon>
        <taxon>Methanomassiliicoccaceae</taxon>
        <taxon>Methanomassiliicoccus</taxon>
    </lineage>
</organism>
<feature type="transmembrane region" description="Helical" evidence="1">
    <location>
        <begin position="72"/>
        <end position="93"/>
    </location>
</feature>
<dbReference type="RefSeq" id="WP_020449391.1">
    <property type="nucleotide sequence ID" value="NZ_CAYBCA010000019.1"/>
</dbReference>
<evidence type="ECO:0008006" key="4">
    <source>
        <dbReference type="Google" id="ProtNLM"/>
    </source>
</evidence>
<dbReference type="AlphaFoldDB" id="A0A8J8PBB4"/>
<keyword evidence="1" id="KW-0472">Membrane</keyword>
<sequence length="165" mass="18159">MFDMTDSGVSPYGRVCRRPLGVTILAALEIIWSIFMLIAAIGMFAAAGFLAIDGVPPELMDMVSPDVLQGLPMTWAVMGIMILIFAIIGFAIAWGFLKGRNWSRVLLMIFLILSIISSILGAIMYGSMTTGTLVSLGISIVIPVIILWYLALNHVSNWFHCYDRR</sequence>
<feature type="transmembrane region" description="Helical" evidence="1">
    <location>
        <begin position="20"/>
        <end position="52"/>
    </location>
</feature>
<protein>
    <recommendedName>
        <fullName evidence="4">DUF2127 domain-containing protein</fullName>
    </recommendedName>
</protein>
<feature type="transmembrane region" description="Helical" evidence="1">
    <location>
        <begin position="132"/>
        <end position="152"/>
    </location>
</feature>
<reference evidence="2" key="1">
    <citation type="submission" date="2016-03" db="EMBL/GenBank/DDBJ databases">
        <authorList>
            <person name="Borrel G."/>
            <person name="Mccann A."/>
            <person name="O'Toole P.W."/>
        </authorList>
    </citation>
    <scope>NUCLEOTIDE SEQUENCE</scope>
    <source>
        <strain evidence="2">183</strain>
    </source>
</reference>
<dbReference type="GeneID" id="41323931"/>
<evidence type="ECO:0000256" key="1">
    <source>
        <dbReference type="SAM" id="Phobius"/>
    </source>
</evidence>